<dbReference type="OMA" id="QEGLWKF"/>
<evidence type="ECO:0000259" key="3">
    <source>
        <dbReference type="Pfam" id="PF15739"/>
    </source>
</evidence>
<sequence>MGLTDITGSGDGRTGCGGCLVTGKRGARKVEAAAGSGCECHPAGFPGSLSSFPAPINSDEPAGAKCQRKSRRGKGQRLCFTEIMKPTKNKSSEYSDPQKKTLRQLLHELEKSQKADIFAYSFGHLNHRNLHKISRQQEASVSWKSAKKPSPFKKDKHCRSIQKSKDAKVKKMTDAFVNFSLMTSMGPTLPKICSLTLDDLKPSCTRDSQDIAEESTIPQTKSGSPTLQDHFAKQELKLSDLMLMKPQPQTCARTRTGHDQREFVESYLAGLTRMDQFTKRLEFEKKILMTEDLLEREAMSGHRAVAKHEWKLNHELMKIDHLPEPNLRRLQVFSDLFEDVCQDSTMFCEILREIKAEYDLYLISLLESQPTDQHEMLQAQLRGMNSRAVKTHHVEEAHQKILYLEQEAKLALQRNDEVRNELEIELSKAEPLSKQQEAQSNLKPLKPKKEMWPAMEQVLSLRDSIYETKEKIQELEAELKHSMVPSIITDGLQSSLIDTLGDLSQLRKSNEFLRSKIKALKNDIERTFIRYKVNKDDRENLWHMINGIVDPADNKTTPSSEDWVCRWVPM</sequence>
<gene>
    <name evidence="4" type="ORF">scyTo_0007477</name>
</gene>
<dbReference type="PANTHER" id="PTHR34916:SF1">
    <property type="entry name" value="GI:13385330"/>
    <property type="match status" value="1"/>
</dbReference>
<evidence type="ECO:0000256" key="1">
    <source>
        <dbReference type="ARBA" id="ARBA00023054"/>
    </source>
</evidence>
<dbReference type="OrthoDB" id="10024479at2759"/>
<feature type="domain" description="Translin-associated factor X-interacting protein 1 N-terminal" evidence="3">
    <location>
        <begin position="311"/>
        <end position="419"/>
    </location>
</feature>
<feature type="region of interest" description="Disordered" evidence="2">
    <location>
        <begin position="51"/>
        <end position="73"/>
    </location>
</feature>
<evidence type="ECO:0000313" key="4">
    <source>
        <dbReference type="EMBL" id="GCB64064.1"/>
    </source>
</evidence>
<proteinExistence type="predicted"/>
<keyword evidence="5" id="KW-1185">Reference proteome</keyword>
<evidence type="ECO:0000256" key="2">
    <source>
        <dbReference type="SAM" id="MobiDB-lite"/>
    </source>
</evidence>
<dbReference type="AlphaFoldDB" id="A0A401NT91"/>
<name>A0A401NT91_SCYTO</name>
<dbReference type="Proteomes" id="UP000288216">
    <property type="component" value="Unassembled WGS sequence"/>
</dbReference>
<reference evidence="4 5" key="1">
    <citation type="journal article" date="2018" name="Nat. Ecol. Evol.">
        <title>Shark genomes provide insights into elasmobranch evolution and the origin of vertebrates.</title>
        <authorList>
            <person name="Hara Y"/>
            <person name="Yamaguchi K"/>
            <person name="Onimaru K"/>
            <person name="Kadota M"/>
            <person name="Koyanagi M"/>
            <person name="Keeley SD"/>
            <person name="Tatsumi K"/>
            <person name="Tanaka K"/>
            <person name="Motone F"/>
            <person name="Kageyama Y"/>
            <person name="Nozu R"/>
            <person name="Adachi N"/>
            <person name="Nishimura O"/>
            <person name="Nakagawa R"/>
            <person name="Tanegashima C"/>
            <person name="Kiyatake I"/>
            <person name="Matsumoto R"/>
            <person name="Murakumo K"/>
            <person name="Nishida K"/>
            <person name="Terakita A"/>
            <person name="Kuratani S"/>
            <person name="Sato K"/>
            <person name="Hyodo S Kuraku.S."/>
        </authorList>
    </citation>
    <scope>NUCLEOTIDE SEQUENCE [LARGE SCALE GENOMIC DNA]</scope>
</reference>
<accession>A0A401NT91</accession>
<dbReference type="Pfam" id="PF15739">
    <property type="entry name" value="TSNAXIP1_N"/>
    <property type="match status" value="1"/>
</dbReference>
<evidence type="ECO:0000313" key="5">
    <source>
        <dbReference type="Proteomes" id="UP000288216"/>
    </source>
</evidence>
<comment type="caution">
    <text evidence="4">The sequence shown here is derived from an EMBL/GenBank/DDBJ whole genome shotgun (WGS) entry which is preliminary data.</text>
</comment>
<dbReference type="PANTHER" id="PTHR34916">
    <property type="entry name" value="GI:13385330"/>
    <property type="match status" value="1"/>
</dbReference>
<organism evidence="4 5">
    <name type="scientific">Scyliorhinus torazame</name>
    <name type="common">Cloudy catshark</name>
    <name type="synonym">Catulus torazame</name>
    <dbReference type="NCBI Taxonomy" id="75743"/>
    <lineage>
        <taxon>Eukaryota</taxon>
        <taxon>Metazoa</taxon>
        <taxon>Chordata</taxon>
        <taxon>Craniata</taxon>
        <taxon>Vertebrata</taxon>
        <taxon>Chondrichthyes</taxon>
        <taxon>Elasmobranchii</taxon>
        <taxon>Galeomorphii</taxon>
        <taxon>Galeoidea</taxon>
        <taxon>Carcharhiniformes</taxon>
        <taxon>Scyliorhinidae</taxon>
        <taxon>Scyliorhinus</taxon>
    </lineage>
</organism>
<keyword evidence="1" id="KW-0175">Coiled coil</keyword>
<dbReference type="InterPro" id="IPR032755">
    <property type="entry name" value="TSNAXIP1_N"/>
</dbReference>
<dbReference type="EMBL" id="BFAA01002719">
    <property type="protein sequence ID" value="GCB64064.1"/>
    <property type="molecule type" value="Genomic_DNA"/>
</dbReference>
<protein>
    <recommendedName>
        <fullName evidence="3">Translin-associated factor X-interacting protein 1 N-terminal domain-containing protein</fullName>
    </recommendedName>
</protein>